<dbReference type="Pfam" id="PF07714">
    <property type="entry name" value="PK_Tyr_Ser-Thr"/>
    <property type="match status" value="1"/>
</dbReference>
<dbReference type="InterPro" id="IPR011009">
    <property type="entry name" value="Kinase-like_dom_sf"/>
</dbReference>
<evidence type="ECO:0000313" key="2">
    <source>
        <dbReference type="EMBL" id="CAE6485816.1"/>
    </source>
</evidence>
<dbReference type="GO" id="GO:0004674">
    <property type="term" value="F:protein serine/threonine kinase activity"/>
    <property type="evidence" value="ECO:0007669"/>
    <property type="project" value="TreeGrafter"/>
</dbReference>
<dbReference type="Pfam" id="PF00069">
    <property type="entry name" value="Pkinase"/>
    <property type="match status" value="2"/>
</dbReference>
<accession>A0A8H3CKC4</accession>
<dbReference type="Gene3D" id="1.10.510.10">
    <property type="entry name" value="Transferase(Phosphotransferase) domain 1"/>
    <property type="match status" value="3"/>
</dbReference>
<dbReference type="PROSITE" id="PS00108">
    <property type="entry name" value="PROTEIN_KINASE_ST"/>
    <property type="match status" value="1"/>
</dbReference>
<evidence type="ECO:0000313" key="3">
    <source>
        <dbReference type="Proteomes" id="UP000663888"/>
    </source>
</evidence>
<dbReference type="InterPro" id="IPR051681">
    <property type="entry name" value="Ser/Thr_Kinases-Pseudokinases"/>
</dbReference>
<gene>
    <name evidence="2" type="ORF">RDB_LOCUS131561</name>
</gene>
<protein>
    <recommendedName>
        <fullName evidence="1">Protein kinase domain-containing protein</fullName>
    </recommendedName>
</protein>
<dbReference type="GO" id="GO:0005524">
    <property type="term" value="F:ATP binding"/>
    <property type="evidence" value="ECO:0007669"/>
    <property type="project" value="UniProtKB-KW"/>
</dbReference>
<dbReference type="PROSITE" id="PS50011">
    <property type="entry name" value="PROTEIN_KINASE_DOM"/>
    <property type="match status" value="3"/>
</dbReference>
<feature type="domain" description="Protein kinase" evidence="1">
    <location>
        <begin position="270"/>
        <end position="565"/>
    </location>
</feature>
<organism evidence="2 3">
    <name type="scientific">Rhizoctonia solani</name>
    <dbReference type="NCBI Taxonomy" id="456999"/>
    <lineage>
        <taxon>Eukaryota</taxon>
        <taxon>Fungi</taxon>
        <taxon>Dikarya</taxon>
        <taxon>Basidiomycota</taxon>
        <taxon>Agaricomycotina</taxon>
        <taxon>Agaricomycetes</taxon>
        <taxon>Cantharellales</taxon>
        <taxon>Ceratobasidiaceae</taxon>
        <taxon>Rhizoctonia</taxon>
    </lineage>
</organism>
<dbReference type="PANTHER" id="PTHR44329">
    <property type="entry name" value="SERINE/THREONINE-PROTEIN KINASE TNNI3K-RELATED"/>
    <property type="match status" value="1"/>
</dbReference>
<dbReference type="EMBL" id="CAJMWX010001382">
    <property type="protein sequence ID" value="CAE6485816.1"/>
    <property type="molecule type" value="Genomic_DNA"/>
</dbReference>
<feature type="domain" description="Protein kinase" evidence="1">
    <location>
        <begin position="610"/>
        <end position="896"/>
    </location>
</feature>
<feature type="domain" description="Protein kinase" evidence="1">
    <location>
        <begin position="1"/>
        <end position="232"/>
    </location>
</feature>
<dbReference type="Proteomes" id="UP000663888">
    <property type="component" value="Unassembled WGS sequence"/>
</dbReference>
<dbReference type="AlphaFoldDB" id="A0A8H3CKC4"/>
<dbReference type="InterPro" id="IPR001245">
    <property type="entry name" value="Ser-Thr/Tyr_kinase_cat_dom"/>
</dbReference>
<dbReference type="InterPro" id="IPR008271">
    <property type="entry name" value="Ser/Thr_kinase_AS"/>
</dbReference>
<reference evidence="2" key="1">
    <citation type="submission" date="2021-01" db="EMBL/GenBank/DDBJ databases">
        <authorList>
            <person name="Kaushik A."/>
        </authorList>
    </citation>
    <scope>NUCLEOTIDE SEQUENCE</scope>
    <source>
        <strain evidence="2">AG4-R118</strain>
    </source>
</reference>
<sequence length="896" mass="101086">MERLQKLLRELEIWRTLTGGANIIRLLGIVNGIGPLPSFVCELCPWNLQDYLERKTPPPRHTKMMADTLRGLSYMHDLDSGPIAHGDIKLSNILVNSDETALICDFGRSRQPKDRPNESILSSSSPFAGTVRYMSPELLIPVSAVPSPEADMWAYGCISLEILCRIQPYNDTSNDVVVAEQIRSGRLPSDRPHGPRGSLVNDTLWNLLSSCWQAQGWRPTAQAFLEELNRMVDSGEIASPIPMDLFSVTESEPIPAWPREIPDMKGQLRKERFAVRSRSPRATIWRATTVTGQLVSVKVPRLNAGLDNHTRHDHLEHVFRKVVSSRYGVHHPNIINFLGITSGFSPHEGLVFEDCYEWRLDEYRKKMPVVIGKYTRSVDPYPTSHSLMCDVLEGLRYIHGYPIPISHGDLTPENISVSDRGRAKISLMSYGRMLAALPLDVGVTATVDSVLSLRWMSPELITTNSPQPTTESDMWTFGCVCSWLLTQREPYSSIKREDLAGTEITRGRPPATIARADYRAFWTTNGLWNAITRCWRKDPLERPTATDFMKLLTQLEGRNMDLDWLPICYVDLAGKVRFHLSDRQKHKQIINYRLIWRKFNDTEAVVQEEVPVWMAFYEGTYTPKWYSKATRVLIKAEYDSRSNENAREALHSSMRHEVALMAQIDHPCIHKLLGIDSSPTHTYLPDMVFESLSRSTLQLILDQGTVGYDELIRIVSKSAALLSRTLHNFQLGDIATAVTYLHSHTGGSIAHGNIQPANIFVLPDGRAKLANFTCAFQYIPGPPLSPRQLPGAISVPAQPSLYYSPESQDPITLPTLAGDVWSFGTVVLSSFSNHFRVIKPEEYARHLNRGILPLDLPEISVDCDAQILSLLREMLVFDPATRPEMSLVQYRLSSVE</sequence>
<dbReference type="SMART" id="SM00220">
    <property type="entry name" value="S_TKc"/>
    <property type="match status" value="1"/>
</dbReference>
<name>A0A8H3CKC4_9AGAM</name>
<proteinExistence type="predicted"/>
<dbReference type="OrthoDB" id="311712at2759"/>
<evidence type="ECO:0000259" key="1">
    <source>
        <dbReference type="PROSITE" id="PS50011"/>
    </source>
</evidence>
<dbReference type="SUPFAM" id="SSF56112">
    <property type="entry name" value="Protein kinase-like (PK-like)"/>
    <property type="match status" value="3"/>
</dbReference>
<comment type="caution">
    <text evidence="2">The sequence shown here is derived from an EMBL/GenBank/DDBJ whole genome shotgun (WGS) entry which is preliminary data.</text>
</comment>
<dbReference type="InterPro" id="IPR000719">
    <property type="entry name" value="Prot_kinase_dom"/>
</dbReference>